<dbReference type="PRINTS" id="PR01609">
    <property type="entry name" value="CD36FAMILY"/>
</dbReference>
<evidence type="ECO:0000256" key="10">
    <source>
        <dbReference type="SAM" id="MobiDB-lite"/>
    </source>
</evidence>
<evidence type="ECO:0000313" key="12">
    <source>
        <dbReference type="EMBL" id="OTF70560.1"/>
    </source>
</evidence>
<dbReference type="AlphaFoldDB" id="A0A1Y3AQ37"/>
<dbReference type="Proteomes" id="UP000194236">
    <property type="component" value="Unassembled WGS sequence"/>
</dbReference>
<evidence type="ECO:0000256" key="3">
    <source>
        <dbReference type="ARBA" id="ARBA00022475"/>
    </source>
</evidence>
<name>A0A1Y3AQ37_EURMA</name>
<feature type="compositionally biased region" description="Polar residues" evidence="10">
    <location>
        <begin position="1"/>
        <end position="15"/>
    </location>
</feature>
<evidence type="ECO:0000256" key="1">
    <source>
        <dbReference type="ARBA" id="ARBA00004651"/>
    </source>
</evidence>
<evidence type="ECO:0000256" key="2">
    <source>
        <dbReference type="ARBA" id="ARBA00010532"/>
    </source>
</evidence>
<proteinExistence type="inferred from homology"/>
<dbReference type="GO" id="GO:0005737">
    <property type="term" value="C:cytoplasm"/>
    <property type="evidence" value="ECO:0007669"/>
    <property type="project" value="TreeGrafter"/>
</dbReference>
<sequence length="513" mass="58667">MRPPVKNQSFGNLSHDSGVLEMDNRSSGHSRSASNATSCYSNDTGFNDQIYLDTTQPLLFGQKICRINTKSWIILISFILSLLACLCYAYLPILVVKILQTIINIEPNGEFYNFWIQSNEPTEVGIHFFHIENPWAVENGLEKLKIKETGRYYFNTIVPNYLENSFGLNLFSHFSYRGINDFLVSHNQTLFINVTIRELIYGYRLNILDTAQSYNSMFNQFGFDIMPTKFFPNNSFGIMNGRNGTPDGPYEMYTGFSNTQNKFGFIKTWNNKTKLDIWKKDSCNAINGTDGTIFPAGVTMNDRLDFFIPDICRSLFITFQEKSSYKGIETYLFSAPNNVLAGRHTNPDNECFCIEEDEELAEKRCVDGIFDLAGCQNGIPLIISLPHFLDADPTVVEQIEGLKPDPSKHRPELHIEPTMGLVIHGDSRLQMSIRVVPNENMNGFNKLRDELYIPIFWGYKKLGMSDDTARSLKLRLFTPIKIVKFILISLILGGLITSIYGFFRWIIFSKKLF</sequence>
<evidence type="ECO:0000256" key="8">
    <source>
        <dbReference type="ARBA" id="ARBA00023170"/>
    </source>
</evidence>
<keyword evidence="6 11" id="KW-0472">Membrane</keyword>
<gene>
    <name evidence="12" type="ORF">BLA29_002751</name>
</gene>
<feature type="transmembrane region" description="Helical" evidence="11">
    <location>
        <begin position="482"/>
        <end position="503"/>
    </location>
</feature>
<organism evidence="12 13">
    <name type="scientific">Euroglyphus maynei</name>
    <name type="common">Mayne's house dust mite</name>
    <dbReference type="NCBI Taxonomy" id="6958"/>
    <lineage>
        <taxon>Eukaryota</taxon>
        <taxon>Metazoa</taxon>
        <taxon>Ecdysozoa</taxon>
        <taxon>Arthropoda</taxon>
        <taxon>Chelicerata</taxon>
        <taxon>Arachnida</taxon>
        <taxon>Acari</taxon>
        <taxon>Acariformes</taxon>
        <taxon>Sarcoptiformes</taxon>
        <taxon>Astigmata</taxon>
        <taxon>Psoroptidia</taxon>
        <taxon>Analgoidea</taxon>
        <taxon>Pyroglyphidae</taxon>
        <taxon>Pyroglyphinae</taxon>
        <taxon>Euroglyphus</taxon>
    </lineage>
</organism>
<evidence type="ECO:0000256" key="11">
    <source>
        <dbReference type="SAM" id="Phobius"/>
    </source>
</evidence>
<keyword evidence="8" id="KW-0675">Receptor</keyword>
<dbReference type="GO" id="GO:0005044">
    <property type="term" value="F:scavenger receptor activity"/>
    <property type="evidence" value="ECO:0007669"/>
    <property type="project" value="TreeGrafter"/>
</dbReference>
<keyword evidence="9" id="KW-0325">Glycoprotein</keyword>
<feature type="compositionally biased region" description="Polar residues" evidence="10">
    <location>
        <begin position="25"/>
        <end position="35"/>
    </location>
</feature>
<feature type="transmembrane region" description="Helical" evidence="11">
    <location>
        <begin position="72"/>
        <end position="91"/>
    </location>
</feature>
<keyword evidence="5 11" id="KW-1133">Transmembrane helix</keyword>
<evidence type="ECO:0000256" key="5">
    <source>
        <dbReference type="ARBA" id="ARBA00022989"/>
    </source>
</evidence>
<dbReference type="GO" id="GO:0005886">
    <property type="term" value="C:plasma membrane"/>
    <property type="evidence" value="ECO:0007669"/>
    <property type="project" value="UniProtKB-SubCell"/>
</dbReference>
<dbReference type="PANTHER" id="PTHR11923">
    <property type="entry name" value="SCAVENGER RECEPTOR CLASS B TYPE-1 SR-B1"/>
    <property type="match status" value="1"/>
</dbReference>
<feature type="region of interest" description="Disordered" evidence="10">
    <location>
        <begin position="1"/>
        <end position="35"/>
    </location>
</feature>
<dbReference type="OrthoDB" id="18585at2759"/>
<evidence type="ECO:0000256" key="9">
    <source>
        <dbReference type="ARBA" id="ARBA00023180"/>
    </source>
</evidence>
<comment type="similarity">
    <text evidence="2">Belongs to the CD36 family.</text>
</comment>
<evidence type="ECO:0000256" key="7">
    <source>
        <dbReference type="ARBA" id="ARBA00023157"/>
    </source>
</evidence>
<evidence type="ECO:0000313" key="13">
    <source>
        <dbReference type="Proteomes" id="UP000194236"/>
    </source>
</evidence>
<dbReference type="Pfam" id="PF01130">
    <property type="entry name" value="CD36"/>
    <property type="match status" value="2"/>
</dbReference>
<keyword evidence="4 11" id="KW-0812">Transmembrane</keyword>
<dbReference type="InterPro" id="IPR002159">
    <property type="entry name" value="CD36_fam"/>
</dbReference>
<keyword evidence="7" id="KW-1015">Disulfide bond</keyword>
<comment type="caution">
    <text evidence="12">The sequence shown here is derived from an EMBL/GenBank/DDBJ whole genome shotgun (WGS) entry which is preliminary data.</text>
</comment>
<reference evidence="12 13" key="1">
    <citation type="submission" date="2017-03" db="EMBL/GenBank/DDBJ databases">
        <title>Genome Survey of Euroglyphus maynei.</title>
        <authorList>
            <person name="Arlian L.G."/>
            <person name="Morgan M.S."/>
            <person name="Rider S.D."/>
        </authorList>
    </citation>
    <scope>NUCLEOTIDE SEQUENCE [LARGE SCALE GENOMIC DNA]</scope>
    <source>
        <strain evidence="12">Arlian Lab</strain>
        <tissue evidence="12">Whole body</tissue>
    </source>
</reference>
<accession>A0A1Y3AQ37</accession>
<evidence type="ECO:0000256" key="4">
    <source>
        <dbReference type="ARBA" id="ARBA00022692"/>
    </source>
</evidence>
<dbReference type="PANTHER" id="PTHR11923:SF51">
    <property type="entry name" value="LYSOSOME MEMBRANE PROTEIN 2"/>
    <property type="match status" value="1"/>
</dbReference>
<protein>
    <submittedName>
        <fullName evidence="12">CD36-like protein</fullName>
    </submittedName>
</protein>
<dbReference type="PRINTS" id="PR01610">
    <property type="entry name" value="CD36ANTIGEN"/>
</dbReference>
<evidence type="ECO:0000256" key="6">
    <source>
        <dbReference type="ARBA" id="ARBA00023136"/>
    </source>
</evidence>
<dbReference type="EMBL" id="MUJZ01065160">
    <property type="protein sequence ID" value="OTF70560.1"/>
    <property type="molecule type" value="Genomic_DNA"/>
</dbReference>
<keyword evidence="3" id="KW-1003">Cell membrane</keyword>
<keyword evidence="13" id="KW-1185">Reference proteome</keyword>
<comment type="subcellular location">
    <subcellularLocation>
        <location evidence="1">Cell membrane</location>
        <topology evidence="1">Multi-pass membrane protein</topology>
    </subcellularLocation>
</comment>
<dbReference type="InterPro" id="IPR005428">
    <property type="entry name" value="CD36/SCARB1/SNMP1"/>
</dbReference>